<dbReference type="Proteomes" id="UP000192353">
    <property type="component" value="Unassembled WGS sequence"/>
</dbReference>
<evidence type="ECO:0000313" key="2">
    <source>
        <dbReference type="Proteomes" id="UP000192353"/>
    </source>
</evidence>
<dbReference type="AlphaFoldDB" id="A0A1V9U145"/>
<name>A0A1V9U145_9LACO</name>
<comment type="caution">
    <text evidence="1">The sequence shown here is derived from an EMBL/GenBank/DDBJ whole genome shotgun (WGS) entry which is preliminary data.</text>
</comment>
<accession>A0A1V9U145</accession>
<sequence>MKIEQIKKNLLSKELNILNLSEETGLSRNVIYGLRKGERDFNNLTLKTIKSLEHYFEMRKPVFKFKLKDEVIALVVENDATNEPMEILTTYDDNVFLEEVAYNGNLLIISVTNKGERVRRYAIKTLELLKHAKVLTRKTSKEEWHEASVKEMQDAGLYIPTI</sequence>
<gene>
    <name evidence="1" type="ORF">B6U37_03860</name>
</gene>
<dbReference type="EMBL" id="NBEY01000032">
    <property type="protein sequence ID" value="OQR25632.1"/>
    <property type="molecule type" value="Genomic_DNA"/>
</dbReference>
<evidence type="ECO:0000313" key="1">
    <source>
        <dbReference type="EMBL" id="OQR25632.1"/>
    </source>
</evidence>
<dbReference type="RefSeq" id="WP_003701722.1">
    <property type="nucleotide sequence ID" value="NZ_NBEW01000031.1"/>
</dbReference>
<proteinExistence type="predicted"/>
<protein>
    <submittedName>
        <fullName evidence="1">Uncharacterized protein</fullName>
    </submittedName>
</protein>
<reference evidence="1 2" key="1">
    <citation type="submission" date="2017-03" db="EMBL/GenBank/DDBJ databases">
        <title>Phylogenomics and comparative genomics of Lactobacillus salivarius, a mammalian gut commensal.</title>
        <authorList>
            <person name="Harris H.M."/>
        </authorList>
    </citation>
    <scope>NUCLEOTIDE SEQUENCE [LARGE SCALE GENOMIC DNA]</scope>
    <source>
        <strain evidence="1 2">AH4231</strain>
    </source>
</reference>
<organism evidence="1 2">
    <name type="scientific">Ligilactobacillus salivarius</name>
    <dbReference type="NCBI Taxonomy" id="1624"/>
    <lineage>
        <taxon>Bacteria</taxon>
        <taxon>Bacillati</taxon>
        <taxon>Bacillota</taxon>
        <taxon>Bacilli</taxon>
        <taxon>Lactobacillales</taxon>
        <taxon>Lactobacillaceae</taxon>
        <taxon>Ligilactobacillus</taxon>
    </lineage>
</organism>